<dbReference type="Gene3D" id="3.40.50.1220">
    <property type="entry name" value="TPP-binding domain"/>
    <property type="match status" value="1"/>
</dbReference>
<dbReference type="EMBL" id="DS985218">
    <property type="protein sequence ID" value="EEY18334.1"/>
    <property type="molecule type" value="Genomic_DNA"/>
</dbReference>
<dbReference type="Proteomes" id="UP000008698">
    <property type="component" value="Unassembled WGS sequence"/>
</dbReference>
<dbReference type="KEGG" id="val:VDBG_04443"/>
<sequence>MPSEPFTAESEAMESVASAPEWCSTTNTTRMRRQSATFRVLILKSRPDAVIVVGTSLKIPGVRRLVKELCQATRNKRGGFTAWINLDSEPQHNDFKDCWDLVVRGKSDDVAHFAQLPPYDVPSAEPSDILNEEDNKIREQWLQRDKVEVQLSQSSYNTSLPKPEF</sequence>
<dbReference type="eggNOG" id="KOG2684">
    <property type="taxonomic scope" value="Eukaryota"/>
</dbReference>
<dbReference type="InterPro" id="IPR029035">
    <property type="entry name" value="DHS-like_NAD/FAD-binding_dom"/>
</dbReference>
<dbReference type="PANTHER" id="PTHR47651">
    <property type="entry name" value="NAD-DEPENDENT HISTONE DEACETYLASE HST4"/>
    <property type="match status" value="1"/>
</dbReference>
<keyword evidence="2" id="KW-1185">Reference proteome</keyword>
<name>C9SJH2_VERA1</name>
<proteinExistence type="predicted"/>
<dbReference type="PANTHER" id="PTHR47651:SF17">
    <property type="entry name" value="DEACETYLASE SIRTUIN-TYPE DOMAIN-CONTAINING PROTEIN"/>
    <property type="match status" value="1"/>
</dbReference>
<organism evidence="2">
    <name type="scientific">Verticillium alfalfae (strain VaMs.102 / ATCC MYA-4576 / FGSC 10136)</name>
    <name type="common">Verticillium wilt of alfalfa</name>
    <name type="synonym">Verticillium albo-atrum</name>
    <dbReference type="NCBI Taxonomy" id="526221"/>
    <lineage>
        <taxon>Eukaryota</taxon>
        <taxon>Fungi</taxon>
        <taxon>Dikarya</taxon>
        <taxon>Ascomycota</taxon>
        <taxon>Pezizomycotina</taxon>
        <taxon>Sordariomycetes</taxon>
        <taxon>Hypocreomycetidae</taxon>
        <taxon>Glomerellales</taxon>
        <taxon>Plectosphaerellaceae</taxon>
        <taxon>Verticillium</taxon>
    </lineage>
</organism>
<accession>C9SJH2</accession>
<dbReference type="SUPFAM" id="SSF52467">
    <property type="entry name" value="DHS-like NAD/FAD-binding domain"/>
    <property type="match status" value="1"/>
</dbReference>
<protein>
    <recommendedName>
        <fullName evidence="3">Deacetylase sirtuin-type domain-containing protein</fullName>
    </recommendedName>
</protein>
<evidence type="ECO:0000313" key="1">
    <source>
        <dbReference type="EMBL" id="EEY18334.1"/>
    </source>
</evidence>
<dbReference type="HOGENOM" id="CLU_1612072_0_0_1"/>
<gene>
    <name evidence="1" type="ORF">VDBG_04443</name>
</gene>
<evidence type="ECO:0000313" key="2">
    <source>
        <dbReference type="Proteomes" id="UP000008698"/>
    </source>
</evidence>
<dbReference type="RefSeq" id="XP_003004837.1">
    <property type="nucleotide sequence ID" value="XM_003004791.1"/>
</dbReference>
<reference evidence="2" key="1">
    <citation type="journal article" date="2011" name="PLoS Pathog.">
        <title>Comparative genomics yields insights into niche adaptation of plant vascular wilt pathogens.</title>
        <authorList>
            <person name="Klosterman S.J."/>
            <person name="Subbarao K.V."/>
            <person name="Kang S."/>
            <person name="Veronese P."/>
            <person name="Gold S.E."/>
            <person name="Thomma B.P.H.J."/>
            <person name="Chen Z."/>
            <person name="Henrissat B."/>
            <person name="Lee Y.-H."/>
            <person name="Park J."/>
            <person name="Garcia-Pedrajas M.D."/>
            <person name="Barbara D.J."/>
            <person name="Anchieta A."/>
            <person name="de Jonge R."/>
            <person name="Santhanam P."/>
            <person name="Maruthachalam K."/>
            <person name="Atallah Z."/>
            <person name="Amyotte S.G."/>
            <person name="Paz Z."/>
            <person name="Inderbitzin P."/>
            <person name="Hayes R.J."/>
            <person name="Heiman D.I."/>
            <person name="Young S."/>
            <person name="Zeng Q."/>
            <person name="Engels R."/>
            <person name="Galagan J."/>
            <person name="Cuomo C.A."/>
            <person name="Dobinson K.F."/>
            <person name="Ma L.-J."/>
        </authorList>
    </citation>
    <scope>NUCLEOTIDE SEQUENCE [LARGE SCALE GENOMIC DNA]</scope>
    <source>
        <strain evidence="2">VaMs.102 / ATCC MYA-4576 / FGSC 10136</strain>
    </source>
</reference>
<dbReference type="GeneID" id="9530051"/>
<dbReference type="AlphaFoldDB" id="C9SJH2"/>
<evidence type="ECO:0008006" key="3">
    <source>
        <dbReference type="Google" id="ProtNLM"/>
    </source>
</evidence>
<dbReference type="STRING" id="526221.C9SJH2"/>
<dbReference type="OrthoDB" id="2919105at2759"/>